<dbReference type="EMBL" id="BARV01035026">
    <property type="protein sequence ID" value="GAI53004.1"/>
    <property type="molecule type" value="Genomic_DNA"/>
</dbReference>
<dbReference type="PROSITE" id="PS51257">
    <property type="entry name" value="PROKAR_LIPOPROTEIN"/>
    <property type="match status" value="1"/>
</dbReference>
<evidence type="ECO:0000313" key="1">
    <source>
        <dbReference type="EMBL" id="GAI53004.1"/>
    </source>
</evidence>
<feature type="non-terminal residue" evidence="1">
    <location>
        <position position="118"/>
    </location>
</feature>
<protein>
    <submittedName>
        <fullName evidence="1">Uncharacterized protein</fullName>
    </submittedName>
</protein>
<dbReference type="AlphaFoldDB" id="X1RBP5"/>
<organism evidence="1">
    <name type="scientific">marine sediment metagenome</name>
    <dbReference type="NCBI Taxonomy" id="412755"/>
    <lineage>
        <taxon>unclassified sequences</taxon>
        <taxon>metagenomes</taxon>
        <taxon>ecological metagenomes</taxon>
    </lineage>
</organism>
<reference evidence="1" key="1">
    <citation type="journal article" date="2014" name="Front. Microbiol.">
        <title>High frequency of phylogenetically diverse reductive dehalogenase-homologous genes in deep subseafloor sedimentary metagenomes.</title>
        <authorList>
            <person name="Kawai M."/>
            <person name="Futagami T."/>
            <person name="Toyoda A."/>
            <person name="Takaki Y."/>
            <person name="Nishi S."/>
            <person name="Hori S."/>
            <person name="Arai W."/>
            <person name="Tsubouchi T."/>
            <person name="Morono Y."/>
            <person name="Uchiyama I."/>
            <person name="Ito T."/>
            <person name="Fujiyama A."/>
            <person name="Inagaki F."/>
            <person name="Takami H."/>
        </authorList>
    </citation>
    <scope>NUCLEOTIDE SEQUENCE</scope>
    <source>
        <strain evidence="1">Expedition CK06-06</strain>
    </source>
</reference>
<sequence>MEYEMKNNRILSLALVLSMMTTGCATSTASPNVYRTGDTMQAGTAEPITIVRVRPVTILDGGGFASSQGALPQLVGGGLAALLAYSAIGNGNGRFAAAALATPIGLIGAQQVAEVTSR</sequence>
<comment type="caution">
    <text evidence="1">The sequence shown here is derived from an EMBL/GenBank/DDBJ whole genome shotgun (WGS) entry which is preliminary data.</text>
</comment>
<gene>
    <name evidence="1" type="ORF">S06H3_54714</name>
</gene>
<name>X1RBP5_9ZZZZ</name>
<proteinExistence type="predicted"/>
<accession>X1RBP5</accession>